<feature type="non-terminal residue" evidence="1">
    <location>
        <position position="1"/>
    </location>
</feature>
<proteinExistence type="predicted"/>
<name>X1LDI5_9ZZZZ</name>
<comment type="caution">
    <text evidence="1">The sequence shown here is derived from an EMBL/GenBank/DDBJ whole genome shotgun (WGS) entry which is preliminary data.</text>
</comment>
<protein>
    <submittedName>
        <fullName evidence="1">Uncharacterized protein</fullName>
    </submittedName>
</protein>
<reference evidence="1" key="1">
    <citation type="journal article" date="2014" name="Front. Microbiol.">
        <title>High frequency of phylogenetically diverse reductive dehalogenase-homologous genes in deep subseafloor sedimentary metagenomes.</title>
        <authorList>
            <person name="Kawai M."/>
            <person name="Futagami T."/>
            <person name="Toyoda A."/>
            <person name="Takaki Y."/>
            <person name="Nishi S."/>
            <person name="Hori S."/>
            <person name="Arai W."/>
            <person name="Tsubouchi T."/>
            <person name="Morono Y."/>
            <person name="Uchiyama I."/>
            <person name="Ito T."/>
            <person name="Fujiyama A."/>
            <person name="Inagaki F."/>
            <person name="Takami H."/>
        </authorList>
    </citation>
    <scope>NUCLEOTIDE SEQUENCE</scope>
    <source>
        <strain evidence="1">Expedition CK06-06</strain>
    </source>
</reference>
<accession>X1LDI5</accession>
<gene>
    <name evidence="1" type="ORF">S03H2_71582</name>
</gene>
<organism evidence="1">
    <name type="scientific">marine sediment metagenome</name>
    <dbReference type="NCBI Taxonomy" id="412755"/>
    <lineage>
        <taxon>unclassified sequences</taxon>
        <taxon>metagenomes</taxon>
        <taxon>ecological metagenomes</taxon>
    </lineage>
</organism>
<sequence>KLDESGNVLASTSKKSISIGILQNEPDAIGKAARVRILGTSKLVMAEACSPEGYFSGMGGGALINSDAEGRGVAVAETDYVGAIALETAA</sequence>
<dbReference type="AlphaFoldDB" id="X1LDI5"/>
<feature type="non-terminal residue" evidence="1">
    <location>
        <position position="90"/>
    </location>
</feature>
<dbReference type="EMBL" id="BARU01047976">
    <property type="protein sequence ID" value="GAH92203.1"/>
    <property type="molecule type" value="Genomic_DNA"/>
</dbReference>
<evidence type="ECO:0000313" key="1">
    <source>
        <dbReference type="EMBL" id="GAH92203.1"/>
    </source>
</evidence>